<evidence type="ECO:0000256" key="1">
    <source>
        <dbReference type="ARBA" id="ARBA00023015"/>
    </source>
</evidence>
<dbReference type="Gene3D" id="1.10.10.60">
    <property type="entry name" value="Homeodomain-like"/>
    <property type="match status" value="1"/>
</dbReference>
<dbReference type="SMART" id="SM00342">
    <property type="entry name" value="HTH_ARAC"/>
    <property type="match status" value="1"/>
</dbReference>
<dbReference type="InterPro" id="IPR035418">
    <property type="entry name" value="AraC-bd_2"/>
</dbReference>
<dbReference type="InterPro" id="IPR009057">
    <property type="entry name" value="Homeodomain-like_sf"/>
</dbReference>
<evidence type="ECO:0000313" key="6">
    <source>
        <dbReference type="Proteomes" id="UP000555322"/>
    </source>
</evidence>
<keyword evidence="6" id="KW-1185">Reference proteome</keyword>
<dbReference type="InterPro" id="IPR018060">
    <property type="entry name" value="HTH_AraC"/>
</dbReference>
<keyword evidence="1" id="KW-0805">Transcription regulation</keyword>
<dbReference type="Pfam" id="PF14525">
    <property type="entry name" value="AraC_binding_2"/>
    <property type="match status" value="1"/>
</dbReference>
<protein>
    <submittedName>
        <fullName evidence="5">AraC family transcriptional regulator</fullName>
    </submittedName>
</protein>
<organism evidence="5 6">
    <name type="scientific">Acinetobacter terrestris</name>
    <dbReference type="NCBI Taxonomy" id="2529843"/>
    <lineage>
        <taxon>Bacteria</taxon>
        <taxon>Pseudomonadati</taxon>
        <taxon>Pseudomonadota</taxon>
        <taxon>Gammaproteobacteria</taxon>
        <taxon>Moraxellales</taxon>
        <taxon>Moraxellaceae</taxon>
        <taxon>Acinetobacter</taxon>
        <taxon>Acinetobacter Taxon 24</taxon>
    </lineage>
</organism>
<evidence type="ECO:0000259" key="4">
    <source>
        <dbReference type="PROSITE" id="PS01124"/>
    </source>
</evidence>
<dbReference type="InterPro" id="IPR050204">
    <property type="entry name" value="AraC_XylS_family_regulators"/>
</dbReference>
<evidence type="ECO:0000256" key="3">
    <source>
        <dbReference type="ARBA" id="ARBA00023163"/>
    </source>
</evidence>
<keyword evidence="2" id="KW-0238">DNA-binding</keyword>
<evidence type="ECO:0000256" key="2">
    <source>
        <dbReference type="ARBA" id="ARBA00023125"/>
    </source>
</evidence>
<dbReference type="EMBL" id="JABERJ010000051">
    <property type="protein sequence ID" value="NNH27859.1"/>
    <property type="molecule type" value="Genomic_DNA"/>
</dbReference>
<dbReference type="PANTHER" id="PTHR46796:SF12">
    <property type="entry name" value="HTH-TYPE DNA-BINDING TRANSCRIPTIONAL ACTIVATOR EUTR"/>
    <property type="match status" value="1"/>
</dbReference>
<reference evidence="5 6" key="1">
    <citation type="submission" date="2020-04" db="EMBL/GenBank/DDBJ databases">
        <title>Acinetobacter Taxon 24.</title>
        <authorList>
            <person name="Nemec A."/>
            <person name="Radolfova-Krizova L."/>
            <person name="Higgins P.G."/>
            <person name="Spanelova P."/>
        </authorList>
    </citation>
    <scope>NUCLEOTIDE SEQUENCE [LARGE SCALE GENOMIC DNA]</scope>
    <source>
        <strain evidence="5 6">ANC 5084</strain>
    </source>
</reference>
<dbReference type="Proteomes" id="UP000555322">
    <property type="component" value="Unassembled WGS sequence"/>
</dbReference>
<dbReference type="SUPFAM" id="SSF46689">
    <property type="entry name" value="Homeodomain-like"/>
    <property type="match status" value="1"/>
</dbReference>
<dbReference type="PANTHER" id="PTHR46796">
    <property type="entry name" value="HTH-TYPE TRANSCRIPTIONAL ACTIVATOR RHAS-RELATED"/>
    <property type="match status" value="1"/>
</dbReference>
<comment type="caution">
    <text evidence="5">The sequence shown here is derived from an EMBL/GenBank/DDBJ whole genome shotgun (WGS) entry which is preliminary data.</text>
</comment>
<gene>
    <name evidence="5" type="ORF">HLH15_15640</name>
</gene>
<dbReference type="Pfam" id="PF12833">
    <property type="entry name" value="HTH_18"/>
    <property type="match status" value="1"/>
</dbReference>
<dbReference type="RefSeq" id="WP_171537264.1">
    <property type="nucleotide sequence ID" value="NZ_JABERJ010000051.1"/>
</dbReference>
<proteinExistence type="predicted"/>
<name>A0ABX1V2I4_9GAMM</name>
<dbReference type="PROSITE" id="PS01124">
    <property type="entry name" value="HTH_ARAC_FAMILY_2"/>
    <property type="match status" value="1"/>
</dbReference>
<sequence>MNYSPAILNQSIQSSTQCLHTANQCLNQIIGPHELIDLSHIEPLNFSFQGEQMGGIIMGELIYGKDVIFKTQPTSDMHFYCITRPKVGKPKFRQDINTFEASYGNAAIVSPFDKFEIEIDRTCIQSFISISKPLLETTLSDLIGRPLHEPIEFEHIMSGDNEKISAWWNLLEYFTSYSKLSFNFECLMNDLKNDFEKILVKSLLLSQPHNYSHVIQNQYNADPEYLKRALNYIHHNIHQNICNEDLERISGVSKQKLSKAFRDRLQVSSNSYIRYYRLKCIYQELSLVRDKKNITNIAMKWGINHLGRFSLEYKQQFGESPSETIRKSVIQNQTQQLYIS</sequence>
<keyword evidence="3" id="KW-0804">Transcription</keyword>
<feature type="domain" description="HTH araC/xylS-type" evidence="4">
    <location>
        <begin position="227"/>
        <end position="327"/>
    </location>
</feature>
<accession>A0ABX1V2I4</accession>
<evidence type="ECO:0000313" key="5">
    <source>
        <dbReference type="EMBL" id="NNH27859.1"/>
    </source>
</evidence>